<sequence>TGIEANGNRSASQLAQAPRIPAGTAYGDRIVGPPLQGSAPPGIGDPPVTAAATVYLKLQRVARDRKRPADEIFTLYGLERFLARLAGSPFAEDFCLKGGVLLSAHALRRPTRDVDMQALDFQLDVDHVTEVVKAVCDVVVDDGLVFDHASMQIEQIRDEDEYTGLRVSLPAVLGRARITIKLDISTGDPIWPEPEQIELPSLLGGTVKMKGHPLVTVIAEKTVTMLQRGTTSTRWRDLLDVAILSDRFQFDAADLREAAEQVAAHRGAELGPLRDLMDGYGATGQAKWAAWRRKLKVEDLCDPNLDAQVERVLTFIEPVFDGSVEHHHRWSPDARSWS</sequence>
<proteinExistence type="predicted"/>
<comment type="caution">
    <text evidence="1">The sequence shown here is derived from an EMBL/GenBank/DDBJ whole genome shotgun (WGS) entry which is preliminary data.</text>
</comment>
<keyword evidence="1" id="KW-0808">Transferase</keyword>
<feature type="non-terminal residue" evidence="1">
    <location>
        <position position="1"/>
    </location>
</feature>
<organism evidence="1 2">
    <name type="scientific">Arthrobacter terricola</name>
    <dbReference type="NCBI Taxonomy" id="2547396"/>
    <lineage>
        <taxon>Bacteria</taxon>
        <taxon>Bacillati</taxon>
        <taxon>Actinomycetota</taxon>
        <taxon>Actinomycetes</taxon>
        <taxon>Micrococcales</taxon>
        <taxon>Micrococcaceae</taxon>
        <taxon>Arthrobacter</taxon>
    </lineage>
</organism>
<keyword evidence="2" id="KW-1185">Reference proteome</keyword>
<protein>
    <submittedName>
        <fullName evidence="1">Nucleotidyl transferase AbiEii/AbiGii toxin family protein</fullName>
    </submittedName>
</protein>
<dbReference type="GO" id="GO:0016740">
    <property type="term" value="F:transferase activity"/>
    <property type="evidence" value="ECO:0007669"/>
    <property type="project" value="UniProtKB-KW"/>
</dbReference>
<name>A0A4R5K7B3_9MICC</name>
<reference evidence="1 2" key="1">
    <citation type="submission" date="2019-03" db="EMBL/GenBank/DDBJ databases">
        <title>Whole genome sequence of Arthrobacter sp JH1-1.</title>
        <authorList>
            <person name="Trinh H.N."/>
        </authorList>
    </citation>
    <scope>NUCLEOTIDE SEQUENCE [LARGE SCALE GENOMIC DNA]</scope>
    <source>
        <strain evidence="1 2">JH1-1</strain>
    </source>
</reference>
<dbReference type="Proteomes" id="UP000295511">
    <property type="component" value="Unassembled WGS sequence"/>
</dbReference>
<evidence type="ECO:0000313" key="2">
    <source>
        <dbReference type="Proteomes" id="UP000295511"/>
    </source>
</evidence>
<gene>
    <name evidence="1" type="ORF">E1809_21830</name>
</gene>
<dbReference type="OrthoDB" id="9808443at2"/>
<dbReference type="AlphaFoldDB" id="A0A4R5K7B3"/>
<evidence type="ECO:0000313" key="1">
    <source>
        <dbReference type="EMBL" id="TDF90981.1"/>
    </source>
</evidence>
<dbReference type="Pfam" id="PF08843">
    <property type="entry name" value="AbiEii"/>
    <property type="match status" value="1"/>
</dbReference>
<accession>A0A4R5K7B3</accession>
<dbReference type="EMBL" id="SMRU01000034">
    <property type="protein sequence ID" value="TDF90981.1"/>
    <property type="molecule type" value="Genomic_DNA"/>
</dbReference>
<dbReference type="InterPro" id="IPR014942">
    <property type="entry name" value="AbiEii"/>
</dbReference>